<keyword evidence="1" id="KW-0472">Membrane</keyword>
<name>A0A074LQL3_9BACL</name>
<keyword evidence="1" id="KW-0812">Transmembrane</keyword>
<proteinExistence type="predicted"/>
<reference evidence="2 3" key="1">
    <citation type="journal article" date="2013" name="Int. J. Syst. Evol. Microbiol.">
        <title>Tumebacillus flagellatus sp. nov., an alpha-amylase/pullulanase-producing bacterium isolated from cassava wastewater.</title>
        <authorList>
            <person name="Wang Q."/>
            <person name="Xie N."/>
            <person name="Qin Y."/>
            <person name="Shen N."/>
            <person name="Zhu J."/>
            <person name="Mi H."/>
            <person name="Huang R."/>
        </authorList>
    </citation>
    <scope>NUCLEOTIDE SEQUENCE [LARGE SCALE GENOMIC DNA]</scope>
    <source>
        <strain evidence="2 3">GST4</strain>
    </source>
</reference>
<keyword evidence="1" id="KW-1133">Transmembrane helix</keyword>
<accession>A0A074LQL3</accession>
<sequence>MLIVNAVGLALTILLSFNIVKSNLKLYVFNEYVAGILSITVVPFATSILIALLLFSFKLFKRVSEGFLTIMLSVPLAMFLYWIFEDQLYQYWSSLPQ</sequence>
<evidence type="ECO:0000313" key="3">
    <source>
        <dbReference type="Proteomes" id="UP000027931"/>
    </source>
</evidence>
<feature type="transmembrane region" description="Helical" evidence="1">
    <location>
        <begin position="67"/>
        <end position="84"/>
    </location>
</feature>
<protein>
    <submittedName>
        <fullName evidence="2">Uncharacterized protein</fullName>
    </submittedName>
</protein>
<dbReference type="AlphaFoldDB" id="A0A074LQL3"/>
<dbReference type="STRING" id="1157490.EL26_13635"/>
<feature type="transmembrane region" description="Helical" evidence="1">
    <location>
        <begin position="32"/>
        <end position="55"/>
    </location>
</feature>
<evidence type="ECO:0000313" key="2">
    <source>
        <dbReference type="EMBL" id="KEO82785.1"/>
    </source>
</evidence>
<keyword evidence="3" id="KW-1185">Reference proteome</keyword>
<dbReference type="EMBL" id="JMIR01000018">
    <property type="protein sequence ID" value="KEO82785.1"/>
    <property type="molecule type" value="Genomic_DNA"/>
</dbReference>
<organism evidence="2 3">
    <name type="scientific">Tumebacillus flagellatus</name>
    <dbReference type="NCBI Taxonomy" id="1157490"/>
    <lineage>
        <taxon>Bacteria</taxon>
        <taxon>Bacillati</taxon>
        <taxon>Bacillota</taxon>
        <taxon>Bacilli</taxon>
        <taxon>Bacillales</taxon>
        <taxon>Alicyclobacillaceae</taxon>
        <taxon>Tumebacillus</taxon>
    </lineage>
</organism>
<dbReference type="Proteomes" id="UP000027931">
    <property type="component" value="Unassembled WGS sequence"/>
</dbReference>
<gene>
    <name evidence="2" type="ORF">EL26_13635</name>
</gene>
<evidence type="ECO:0000256" key="1">
    <source>
        <dbReference type="SAM" id="Phobius"/>
    </source>
</evidence>
<comment type="caution">
    <text evidence="2">The sequence shown here is derived from an EMBL/GenBank/DDBJ whole genome shotgun (WGS) entry which is preliminary data.</text>
</comment>